<dbReference type="NCBIfam" id="TIGR04499">
    <property type="entry name" value="abortive_AbiA"/>
    <property type="match status" value="1"/>
</dbReference>
<comment type="caution">
    <text evidence="2">The sequence shown here is derived from an EMBL/GenBank/DDBJ whole genome shotgun (WGS) entry which is preliminary data.</text>
</comment>
<dbReference type="RefSeq" id="WP_265149403.1">
    <property type="nucleotide sequence ID" value="NZ_AP026069.1"/>
</dbReference>
<evidence type="ECO:0000313" key="3">
    <source>
        <dbReference type="Proteomes" id="UP001157396"/>
    </source>
</evidence>
<dbReference type="AlphaFoldDB" id="A0AA43T7J3"/>
<accession>A0AA43T7J3</accession>
<name>A0AA43T7J3_9LACT</name>
<gene>
    <name evidence="2" type="ORF">QHR29_03020</name>
</gene>
<sequence>MITLEHKDWKLACKMLQNIPKNTKNKYFQTYSFLLDDKNWGELTSEKFFTSYIKSGQFLTKQDNLSFPNRTLQKHSGAYRHVKIVSPIIYLFLIAIACQIKRIYKEDRPKSYISTYFSGSFDEEKPSAHYKSSYNSYLVDINICQDSFDYCFQIDFSTFFPLVDTDSLFGKVEKLDPKSELIYSSLIKMIGQGKMPIVDGNTGLSYLNTVVYLDKFDTELINFLKDIKEIESFQLVRYVDDLAIFINCDQSNLSYLNSKVYTKIYELAVQNRLEINSSKTKYFTSTVELGSNMNVALYDYFAYNESINFDEYYSIDDLKSFLDSLIALSSHATFKEYETVSLATLQNSDLVFGGADVLNAIVYNKNDWAKDEEVIKKIKTLVDSDYKKLRFSTRALITLILNTKDSHIIRSLLNNIFESFKSNNSDLIDEILSIEYLVQRNFQHTDLIKTIKNTNPNLSNYIEKFQINELSTHLQNEHTTFYTIDNKVYDRLDNDSNLNFLFFRYKYFESLGQTLESFAYFKNYFDRFIAHATFCMGFDTGKKPNFRMYYTEKAITKGLNKFKLSFNEDEIKVIIHTAHDIRNDNPVSHASAALIKNSNLSKDRILESIQNLKNIIEEIWVQLQEKKDM</sequence>
<dbReference type="Proteomes" id="UP001157396">
    <property type="component" value="Unassembled WGS sequence"/>
</dbReference>
<feature type="domain" description="HEPN like Abia C-terminal" evidence="1">
    <location>
        <begin position="488"/>
        <end position="619"/>
    </location>
</feature>
<dbReference type="EMBL" id="JARYTV010000002">
    <property type="protein sequence ID" value="MDH7959438.1"/>
    <property type="molecule type" value="Genomic_DNA"/>
</dbReference>
<dbReference type="InterPro" id="IPR041026">
    <property type="entry name" value="HEPN_AbiA_CTD"/>
</dbReference>
<organism evidence="2 3">
    <name type="scientific">Lactococcus garvieae</name>
    <dbReference type="NCBI Taxonomy" id="1363"/>
    <lineage>
        <taxon>Bacteria</taxon>
        <taxon>Bacillati</taxon>
        <taxon>Bacillota</taxon>
        <taxon>Bacilli</taxon>
        <taxon>Lactobacillales</taxon>
        <taxon>Streptococcaceae</taxon>
        <taxon>Lactococcus</taxon>
    </lineage>
</organism>
<reference evidence="2" key="1">
    <citation type="submission" date="2023-04" db="EMBL/GenBank/DDBJ databases">
        <title>Genomic analysis of Lactococcus garvieae isolates.</title>
        <authorList>
            <person name="Zhanghang C."/>
        </authorList>
    </citation>
    <scope>NUCLEOTIDE SEQUENCE</scope>
    <source>
        <strain evidence="2">ZB-1</strain>
    </source>
</reference>
<protein>
    <submittedName>
        <fullName evidence="2">AbiA family abortive infection protein</fullName>
    </submittedName>
</protein>
<dbReference type="InterPro" id="IPR030986">
    <property type="entry name" value="AbiA"/>
</dbReference>
<proteinExistence type="predicted"/>
<dbReference type="Pfam" id="PF18732">
    <property type="entry name" value="HEPN_AbiA_CTD"/>
    <property type="match status" value="1"/>
</dbReference>
<evidence type="ECO:0000313" key="2">
    <source>
        <dbReference type="EMBL" id="MDH7959438.1"/>
    </source>
</evidence>
<evidence type="ECO:0000259" key="1">
    <source>
        <dbReference type="Pfam" id="PF18732"/>
    </source>
</evidence>